<keyword evidence="3" id="KW-1185">Reference proteome</keyword>
<accession>B7KMA2</accession>
<name>B7KMA2_GLOC7</name>
<evidence type="ECO:0000256" key="1">
    <source>
        <dbReference type="SAM" id="Phobius"/>
    </source>
</evidence>
<dbReference type="EMBL" id="CP001292">
    <property type="protein sequence ID" value="ACK73924.1"/>
    <property type="molecule type" value="Genomic_DNA"/>
</dbReference>
<protein>
    <submittedName>
        <fullName evidence="2">Uncharacterized protein</fullName>
    </submittedName>
</protein>
<keyword evidence="2" id="KW-0614">Plasmid</keyword>
<proteinExistence type="predicted"/>
<dbReference type="AlphaFoldDB" id="B7KMA2"/>
<dbReference type="HOGENOM" id="CLU_2600218_0_0_3"/>
<dbReference type="Proteomes" id="UP000002384">
    <property type="component" value="Plasmid pP742401"/>
</dbReference>
<keyword evidence="1" id="KW-0472">Membrane</keyword>
<gene>
    <name evidence="2" type="ordered locus">PCC7424_5876</name>
</gene>
<reference evidence="3" key="1">
    <citation type="journal article" date="2011" name="MBio">
        <title>Novel metabolic attributes of the genus Cyanothece, comprising a group of unicellular nitrogen-fixing Cyanobacteria.</title>
        <authorList>
            <person name="Bandyopadhyay A."/>
            <person name="Elvitigala T."/>
            <person name="Welsh E."/>
            <person name="Stockel J."/>
            <person name="Liberton M."/>
            <person name="Min H."/>
            <person name="Sherman L.A."/>
            <person name="Pakrasi H.B."/>
        </authorList>
    </citation>
    <scope>NUCLEOTIDE SEQUENCE [LARGE SCALE GENOMIC DNA]</scope>
    <source>
        <strain evidence="3">PCC 7424</strain>
        <plasmid evidence="3">pP742401</plasmid>
    </source>
</reference>
<geneLocation type="plasmid" evidence="2 3">
    <name>pP742401</name>
</geneLocation>
<dbReference type="KEGG" id="cyc:PCC7424_5876"/>
<evidence type="ECO:0000313" key="2">
    <source>
        <dbReference type="EMBL" id="ACK73924.1"/>
    </source>
</evidence>
<keyword evidence="1" id="KW-0812">Transmembrane</keyword>
<organism evidence="2 3">
    <name type="scientific">Gloeothece citriformis (strain PCC 7424)</name>
    <name type="common">Cyanothece sp. (strain PCC 7424)</name>
    <dbReference type="NCBI Taxonomy" id="65393"/>
    <lineage>
        <taxon>Bacteria</taxon>
        <taxon>Bacillati</taxon>
        <taxon>Cyanobacteriota</taxon>
        <taxon>Cyanophyceae</taxon>
        <taxon>Oscillatoriophycideae</taxon>
        <taxon>Chroococcales</taxon>
        <taxon>Aphanothecaceae</taxon>
        <taxon>Gloeothece</taxon>
        <taxon>Gloeothece citriformis</taxon>
    </lineage>
</organism>
<keyword evidence="1" id="KW-1133">Transmembrane helix</keyword>
<feature type="transmembrane region" description="Helical" evidence="1">
    <location>
        <begin position="34"/>
        <end position="56"/>
    </location>
</feature>
<evidence type="ECO:0000313" key="3">
    <source>
        <dbReference type="Proteomes" id="UP000002384"/>
    </source>
</evidence>
<sequence length="79" mass="9388">MSVVACMKCFIYFFSKKFTLKNNLSLLLLNKIKIAFYLNSFLGFIFYSCLTLKFLCEIFFKKTYLIVINNIFVAYVYQS</sequence>